<keyword evidence="6" id="KW-1185">Reference proteome</keyword>
<dbReference type="Pfam" id="PF14543">
    <property type="entry name" value="TAXi_N"/>
    <property type="match status" value="1"/>
</dbReference>
<dbReference type="PANTHER" id="PTHR47967:SF28">
    <property type="entry name" value="ASPARTYL PROTEASE FAMILY PROTEIN 2-LIKE"/>
    <property type="match status" value="1"/>
</dbReference>
<accession>A0A314YPT2</accession>
<dbReference type="GO" id="GO:0006508">
    <property type="term" value="P:proteolysis"/>
    <property type="evidence" value="ECO:0007669"/>
    <property type="project" value="UniProtKB-KW"/>
</dbReference>
<dbReference type="PROSITE" id="PS51767">
    <property type="entry name" value="PEPTIDASE_A1"/>
    <property type="match status" value="1"/>
</dbReference>
<evidence type="ECO:0000256" key="3">
    <source>
        <dbReference type="ARBA" id="ARBA00022801"/>
    </source>
</evidence>
<dbReference type="InterPro" id="IPR032861">
    <property type="entry name" value="TAXi_N"/>
</dbReference>
<evidence type="ECO:0000256" key="2">
    <source>
        <dbReference type="ARBA" id="ARBA00022670"/>
    </source>
</evidence>
<sequence length="101" mass="11165">MSAIRFSLILDTGSDLNWVQCAPCYACFLDTSCQDPQCRLVSSPDPPQHCKAENQTCPYFYWYGDGATQLVISSLETLTGNLTSPTGKAEFKRVEMFGCGH</sequence>
<dbReference type="GO" id="GO:0004190">
    <property type="term" value="F:aspartic-type endopeptidase activity"/>
    <property type="evidence" value="ECO:0007669"/>
    <property type="project" value="InterPro"/>
</dbReference>
<dbReference type="InterPro" id="IPR051708">
    <property type="entry name" value="Plant_Aspart_Prot_A1"/>
</dbReference>
<proteinExistence type="inferred from homology"/>
<dbReference type="AlphaFoldDB" id="A0A314YPT2"/>
<comment type="similarity">
    <text evidence="1">Belongs to the peptidase A1 family.</text>
</comment>
<comment type="caution">
    <text evidence="5">The sequence shown here is derived from an EMBL/GenBank/DDBJ whole genome shotgun (WGS) entry which is preliminary data.</text>
</comment>
<gene>
    <name evidence="5" type="ORF">Pyn_15432</name>
</gene>
<evidence type="ECO:0000313" key="5">
    <source>
        <dbReference type="EMBL" id="PQQ08793.1"/>
    </source>
</evidence>
<dbReference type="SUPFAM" id="SSF50630">
    <property type="entry name" value="Acid proteases"/>
    <property type="match status" value="1"/>
</dbReference>
<dbReference type="InterPro" id="IPR001969">
    <property type="entry name" value="Aspartic_peptidase_AS"/>
</dbReference>
<keyword evidence="3" id="KW-0378">Hydrolase</keyword>
<reference evidence="5 6" key="1">
    <citation type="submission" date="2018-02" db="EMBL/GenBank/DDBJ databases">
        <title>Draft genome of wild Prunus yedoensis var. nudiflora.</title>
        <authorList>
            <person name="Baek S."/>
            <person name="Kim J.-H."/>
            <person name="Choi K."/>
            <person name="Kim G.-B."/>
            <person name="Cho A."/>
            <person name="Jang H."/>
            <person name="Shin C.-H."/>
            <person name="Yu H.-J."/>
            <person name="Mun J.-H."/>
        </authorList>
    </citation>
    <scope>NUCLEOTIDE SEQUENCE [LARGE SCALE GENOMIC DNA]</scope>
    <source>
        <strain evidence="6">cv. Jeju island</strain>
        <tissue evidence="5">Leaf</tissue>
    </source>
</reference>
<dbReference type="STRING" id="2094558.A0A314YPT2"/>
<name>A0A314YPT2_PRUYE</name>
<evidence type="ECO:0000259" key="4">
    <source>
        <dbReference type="PROSITE" id="PS51767"/>
    </source>
</evidence>
<evidence type="ECO:0000313" key="6">
    <source>
        <dbReference type="Proteomes" id="UP000250321"/>
    </source>
</evidence>
<protein>
    <submittedName>
        <fullName evidence="5">Aspartyl protease family protein</fullName>
    </submittedName>
</protein>
<evidence type="ECO:0000256" key="1">
    <source>
        <dbReference type="ARBA" id="ARBA00007447"/>
    </source>
</evidence>
<dbReference type="PROSITE" id="PS00141">
    <property type="entry name" value="ASP_PROTEASE"/>
    <property type="match status" value="1"/>
</dbReference>
<organism evidence="5 6">
    <name type="scientific">Prunus yedoensis var. nudiflora</name>
    <dbReference type="NCBI Taxonomy" id="2094558"/>
    <lineage>
        <taxon>Eukaryota</taxon>
        <taxon>Viridiplantae</taxon>
        <taxon>Streptophyta</taxon>
        <taxon>Embryophyta</taxon>
        <taxon>Tracheophyta</taxon>
        <taxon>Spermatophyta</taxon>
        <taxon>Magnoliopsida</taxon>
        <taxon>eudicotyledons</taxon>
        <taxon>Gunneridae</taxon>
        <taxon>Pentapetalae</taxon>
        <taxon>rosids</taxon>
        <taxon>fabids</taxon>
        <taxon>Rosales</taxon>
        <taxon>Rosaceae</taxon>
        <taxon>Amygdaloideae</taxon>
        <taxon>Amygdaleae</taxon>
        <taxon>Prunus</taxon>
    </lineage>
</organism>
<feature type="domain" description="Peptidase A1" evidence="4">
    <location>
        <begin position="1"/>
        <end position="101"/>
    </location>
</feature>
<dbReference type="Proteomes" id="UP000250321">
    <property type="component" value="Unassembled WGS sequence"/>
</dbReference>
<dbReference type="EMBL" id="PJQY01000666">
    <property type="protein sequence ID" value="PQQ08793.1"/>
    <property type="molecule type" value="Genomic_DNA"/>
</dbReference>
<dbReference type="InterPro" id="IPR033121">
    <property type="entry name" value="PEPTIDASE_A1"/>
</dbReference>
<dbReference type="OrthoDB" id="1937396at2759"/>
<dbReference type="PANTHER" id="PTHR47967">
    <property type="entry name" value="OS07G0603500 PROTEIN-RELATED"/>
    <property type="match status" value="1"/>
</dbReference>
<dbReference type="InterPro" id="IPR021109">
    <property type="entry name" value="Peptidase_aspartic_dom_sf"/>
</dbReference>
<keyword evidence="2 5" id="KW-0645">Protease</keyword>
<dbReference type="Gene3D" id="2.40.70.10">
    <property type="entry name" value="Acid Proteases"/>
    <property type="match status" value="1"/>
</dbReference>